<organism evidence="8 9">
    <name type="scientific">Dyadobacter helix</name>
    <dbReference type="NCBI Taxonomy" id="2822344"/>
    <lineage>
        <taxon>Bacteria</taxon>
        <taxon>Pseudomonadati</taxon>
        <taxon>Bacteroidota</taxon>
        <taxon>Cytophagia</taxon>
        <taxon>Cytophagales</taxon>
        <taxon>Spirosomataceae</taxon>
        <taxon>Dyadobacter</taxon>
    </lineage>
</organism>
<dbReference type="EC" id="1.3.8.-" evidence="8"/>
<evidence type="ECO:0000256" key="5">
    <source>
        <dbReference type="RuleBase" id="RU362075"/>
    </source>
</evidence>
<dbReference type="InterPro" id="IPR002937">
    <property type="entry name" value="Amino_oxidase"/>
</dbReference>
<dbReference type="GO" id="GO:0016117">
    <property type="term" value="P:carotenoid biosynthetic process"/>
    <property type="evidence" value="ECO:0007669"/>
    <property type="project" value="UniProtKB-KW"/>
</dbReference>
<keyword evidence="3 5" id="KW-0125">Carotenoid biosynthesis</keyword>
<evidence type="ECO:0000256" key="6">
    <source>
        <dbReference type="SAM" id="SignalP"/>
    </source>
</evidence>
<reference evidence="8" key="1">
    <citation type="submission" date="2021-04" db="EMBL/GenBank/DDBJ databases">
        <authorList>
            <person name="Rodrigo-Torres L."/>
            <person name="Arahal R. D."/>
            <person name="Lucena T."/>
        </authorList>
    </citation>
    <scope>NUCLEOTIDE SEQUENCE</scope>
    <source>
        <strain evidence="8">CECT 9275</strain>
    </source>
</reference>
<gene>
    <name evidence="8" type="primary">crtN</name>
    <name evidence="8" type="ORF">DYBT9275_05798</name>
</gene>
<comment type="similarity">
    <text evidence="2 5">Belongs to the carotenoid/retinoid oxidoreductase family.</text>
</comment>
<feature type="domain" description="Amine oxidase" evidence="7">
    <location>
        <begin position="14"/>
        <end position="488"/>
    </location>
</feature>
<dbReference type="InterPro" id="IPR036188">
    <property type="entry name" value="FAD/NAD-bd_sf"/>
</dbReference>
<keyword evidence="4 5" id="KW-0560">Oxidoreductase</keyword>
<name>A0A916JJ00_9BACT</name>
<dbReference type="NCBIfam" id="TIGR02734">
    <property type="entry name" value="crtI_fam"/>
    <property type="match status" value="1"/>
</dbReference>
<dbReference type="RefSeq" id="WP_215242132.1">
    <property type="nucleotide sequence ID" value="NZ_CAJRAF010000004.1"/>
</dbReference>
<dbReference type="SUPFAM" id="SSF51905">
    <property type="entry name" value="FAD/NAD(P)-binding domain"/>
    <property type="match status" value="1"/>
</dbReference>
<dbReference type="Proteomes" id="UP000680038">
    <property type="component" value="Unassembled WGS sequence"/>
</dbReference>
<dbReference type="GO" id="GO:0016491">
    <property type="term" value="F:oxidoreductase activity"/>
    <property type="evidence" value="ECO:0007669"/>
    <property type="project" value="UniProtKB-KW"/>
</dbReference>
<dbReference type="Pfam" id="PF01593">
    <property type="entry name" value="Amino_oxidase"/>
    <property type="match status" value="1"/>
</dbReference>
<keyword evidence="6" id="KW-0732">Signal</keyword>
<dbReference type="Gene3D" id="3.50.50.60">
    <property type="entry name" value="FAD/NAD(P)-binding domain"/>
    <property type="match status" value="2"/>
</dbReference>
<evidence type="ECO:0000313" key="8">
    <source>
        <dbReference type="EMBL" id="CAG5017560.1"/>
    </source>
</evidence>
<feature type="signal peptide" evidence="6">
    <location>
        <begin position="1"/>
        <end position="20"/>
    </location>
</feature>
<protein>
    <submittedName>
        <fullName evidence="8">4,4'-diapophytoene desaturase (4,4'-diaponeurosporene-forming)</fullName>
        <ecNumber evidence="8">1.3.8.-</ecNumber>
    </submittedName>
</protein>
<dbReference type="InterPro" id="IPR014105">
    <property type="entry name" value="Carotenoid/retinoid_OxRdtase"/>
</dbReference>
<dbReference type="EMBL" id="CAJRAF010000004">
    <property type="protein sequence ID" value="CAG5017560.1"/>
    <property type="molecule type" value="Genomic_DNA"/>
</dbReference>
<dbReference type="AlphaFoldDB" id="A0A916JJ00"/>
<dbReference type="PRINTS" id="PR00419">
    <property type="entry name" value="ADXRDTASE"/>
</dbReference>
<evidence type="ECO:0000256" key="1">
    <source>
        <dbReference type="ARBA" id="ARBA00004829"/>
    </source>
</evidence>
<dbReference type="PANTHER" id="PTHR43734:SF1">
    <property type="entry name" value="PHYTOENE DESATURASE"/>
    <property type="match status" value="1"/>
</dbReference>
<comment type="caution">
    <text evidence="8">The sequence shown here is derived from an EMBL/GenBank/DDBJ whole genome shotgun (WGS) entry which is preliminary data.</text>
</comment>
<evidence type="ECO:0000313" key="9">
    <source>
        <dbReference type="Proteomes" id="UP000680038"/>
    </source>
</evidence>
<dbReference type="PANTHER" id="PTHR43734">
    <property type="entry name" value="PHYTOENE DESATURASE"/>
    <property type="match status" value="1"/>
</dbReference>
<evidence type="ECO:0000256" key="2">
    <source>
        <dbReference type="ARBA" id="ARBA00006046"/>
    </source>
</evidence>
<feature type="chain" id="PRO_5037938795" evidence="6">
    <location>
        <begin position="21"/>
        <end position="493"/>
    </location>
</feature>
<comment type="pathway">
    <text evidence="1 5">Carotenoid biosynthesis.</text>
</comment>
<evidence type="ECO:0000256" key="4">
    <source>
        <dbReference type="ARBA" id="ARBA00023002"/>
    </source>
</evidence>
<evidence type="ECO:0000259" key="7">
    <source>
        <dbReference type="Pfam" id="PF01593"/>
    </source>
</evidence>
<keyword evidence="9" id="KW-1185">Reference proteome</keyword>
<accession>A0A916JJ00</accession>
<evidence type="ECO:0000256" key="3">
    <source>
        <dbReference type="ARBA" id="ARBA00022746"/>
    </source>
</evidence>
<sequence>MTIKRSVAVIGSGFAGMAAAAVLAKNDIRVTVLEKNETTGGRARVLREAGFTFDMGPSWFWMPDVYEKFYNIFGHTTSDFYELKKLDPGFAVIFGGNEVWDIPADFEEICNLFEDTEKGAGAQLQKFIDDGALKYQIGMGEMVYKPSHSILEFMSLKLARDAFKLQVFSSFKDHVRQHFRDPRLLALMEFPVLFLGAMPKDTPAMYSLMNYAGLKQGTYYPMGGFGKVAESFLKIARSNGVNIKTSHAVEALTVSDHTIVSVRGKDMLLPTDGVIGTADYHHIESQLLPEVFRSYPESYWEKRIMAPSCLIFYLGVHKKIDRLRHHNLFFDESFEAHAEHIYKDKMWPLKPLFYVSCPSKTDESVAPDGMENIFILMPIATGLTDNDAIREEYYDKLMERLEKFAGEDIRSHVIYKKSYCVSDFVHDYNAYQGNAYGLANTLMQTAIFKPKIKSQKINNLFYAGQLTVPGPGVPPSVISGQIAAHEMLKTLKK</sequence>
<proteinExistence type="inferred from homology"/>